<keyword evidence="1" id="KW-0808">Transferase</keyword>
<protein>
    <submittedName>
        <fullName evidence="1">ATP phosphoribosyltransferase</fullName>
        <ecNumber evidence="1">2.4.2.17</ecNumber>
    </submittedName>
</protein>
<proteinExistence type="predicted"/>
<keyword evidence="1" id="KW-0328">Glycosyltransferase</keyword>
<name>A0AC61MR59_9FIRM</name>
<sequence length="536" mass="61387">MDKYFIKGSEYIFGEKINEINNIGNIILDKAKDAGYKQVSTPYFEDYEVYKNYDKLDKLNMTKIIDKDGKILVLRPDATIPIAKIVSSKFEDEKEIVKLCYLTTIFREYKSPKSYGRDFLQGGVELFGKDSSEIDYEVINLAIDMLKEIGFNNIQLDIGNIAFQEGFFQSLNIESHIKENIKKLIETKNINDIREYVEPLSIKREDKDFIYALPKLFGEYDEIISKAKEYCKNSNMTRALERIENIYEIINNKKLDIKVKLDLSFTNNLNYYTDLIFKVYAGSLHVPVVSGGRCNNLAEDFGKYRPCCGFGINVNLVDEYLEDDKYDDVIHIALAKGRVHKQAMKRFEECGLIFPEYSEKSRKLLFLDKSKKIEVILVKSQDVPIYVENGAADIGIVGNDILLEEQYKVYELMNLNIGICRMATAKIRNTEIDYNKKVLVATKYPTITKNFFSKKGVPINLIKLNGSVELGPIVKLSDVIVDIVETGGTLKENNLVEDEKILDISSRLICNKVALKTKNKQVGNIMGILEELELKN</sequence>
<gene>
    <name evidence="1" type="ORF">JFY71_11210</name>
</gene>
<accession>A0AC61MR59</accession>
<evidence type="ECO:0000313" key="1">
    <source>
        <dbReference type="EMBL" id="QQK07828.1"/>
    </source>
</evidence>
<dbReference type="Proteomes" id="UP000595814">
    <property type="component" value="Chromosome"/>
</dbReference>
<dbReference type="EMBL" id="CP066744">
    <property type="protein sequence ID" value="QQK07828.1"/>
    <property type="molecule type" value="Genomic_DNA"/>
</dbReference>
<organism evidence="1 2">
    <name type="scientific">Miniphocaeibacter halophilus</name>
    <dbReference type="NCBI Taxonomy" id="2931922"/>
    <lineage>
        <taxon>Bacteria</taxon>
        <taxon>Bacillati</taxon>
        <taxon>Bacillota</taxon>
        <taxon>Tissierellia</taxon>
        <taxon>Tissierellales</taxon>
        <taxon>Peptoniphilaceae</taxon>
        <taxon>Miniphocaeibacter</taxon>
    </lineage>
</organism>
<evidence type="ECO:0000313" key="2">
    <source>
        <dbReference type="Proteomes" id="UP000595814"/>
    </source>
</evidence>
<keyword evidence="2" id="KW-1185">Reference proteome</keyword>
<reference evidence="1 2" key="1">
    <citation type="journal article" date="2022" name="Int. J. Syst. Evol. Microbiol.">
        <title>Miniphocaeibacter halophilus sp. nov., an ammonium-tolerant acetate-producing bacterium isolated from a biogas system.</title>
        <authorList>
            <person name="Schnurer A."/>
            <person name="Singh A."/>
            <person name="Bi S."/>
            <person name="Qiao W."/>
            <person name="Westerholm M."/>
        </authorList>
    </citation>
    <scope>NUCLEOTIDE SEQUENCE [LARGE SCALE GENOMIC DNA]</scope>
    <source>
        <strain evidence="1 2">AMB_01</strain>
    </source>
</reference>
<dbReference type="EC" id="2.4.2.17" evidence="1"/>